<dbReference type="GO" id="GO:0080043">
    <property type="term" value="F:quercetin 3-O-glucosyltransferase activity"/>
    <property type="evidence" value="ECO:0007669"/>
    <property type="project" value="TreeGrafter"/>
</dbReference>
<evidence type="ECO:0000256" key="1">
    <source>
        <dbReference type="ARBA" id="ARBA00009995"/>
    </source>
</evidence>
<organism evidence="3 4">
    <name type="scientific">Citrus x changshan-huyou</name>
    <dbReference type="NCBI Taxonomy" id="2935761"/>
    <lineage>
        <taxon>Eukaryota</taxon>
        <taxon>Viridiplantae</taxon>
        <taxon>Streptophyta</taxon>
        <taxon>Embryophyta</taxon>
        <taxon>Tracheophyta</taxon>
        <taxon>Spermatophyta</taxon>
        <taxon>Magnoliopsida</taxon>
        <taxon>eudicotyledons</taxon>
        <taxon>Gunneridae</taxon>
        <taxon>Pentapetalae</taxon>
        <taxon>rosids</taxon>
        <taxon>malvids</taxon>
        <taxon>Sapindales</taxon>
        <taxon>Rutaceae</taxon>
        <taxon>Aurantioideae</taxon>
        <taxon>Citrus</taxon>
    </lineage>
</organism>
<evidence type="ECO:0000313" key="3">
    <source>
        <dbReference type="EMBL" id="KAK9217026.1"/>
    </source>
</evidence>
<dbReference type="GO" id="GO:0080044">
    <property type="term" value="F:quercetin 7-O-glucosyltransferase activity"/>
    <property type="evidence" value="ECO:0007669"/>
    <property type="project" value="TreeGrafter"/>
</dbReference>
<dbReference type="AlphaFoldDB" id="A0AAP0MTQ0"/>
<evidence type="ECO:0000256" key="2">
    <source>
        <dbReference type="ARBA" id="ARBA00022676"/>
    </source>
</evidence>
<dbReference type="PANTHER" id="PTHR11926">
    <property type="entry name" value="GLUCOSYL/GLUCURONOSYL TRANSFERASES"/>
    <property type="match status" value="1"/>
</dbReference>
<sequence>MEKERSYKAQILLFPFHRLGQGHITPIPNSKREGGIGVKGFKGYIDKFKASGSSNLVELIIKLEVSVNPLSCLVYDANLTLVLDIAKQLDVGRVALVLPNLPSLGPVTGQFHPVIEQLLEQFSNIKTADCVLFNLFDKAIGPTVPFIHLEGDTDYGFSFETKWQQQLLVGGENRLPVNFVEETSEKELVVTWCLQLEMLAHQAVGCSKHIASVDFFCRSKSVCIDLRYNSYFHFLHNRGKLCLEREGRRLQSPCTGMSLQKRQ</sequence>
<dbReference type="EMBL" id="JBCGBO010000003">
    <property type="protein sequence ID" value="KAK9217026.1"/>
    <property type="molecule type" value="Genomic_DNA"/>
</dbReference>
<comment type="caution">
    <text evidence="3">The sequence shown here is derived from an EMBL/GenBank/DDBJ whole genome shotgun (WGS) entry which is preliminary data.</text>
</comment>
<name>A0AAP0MTQ0_9ROSI</name>
<evidence type="ECO:0000313" key="4">
    <source>
        <dbReference type="Proteomes" id="UP001428341"/>
    </source>
</evidence>
<protein>
    <submittedName>
        <fullName evidence="3">Uncharacterized protein</fullName>
    </submittedName>
</protein>
<dbReference type="Proteomes" id="UP001428341">
    <property type="component" value="Unassembled WGS sequence"/>
</dbReference>
<dbReference type="Gene3D" id="3.40.50.2000">
    <property type="entry name" value="Glycogen Phosphorylase B"/>
    <property type="match status" value="2"/>
</dbReference>
<reference evidence="3 4" key="1">
    <citation type="submission" date="2024-05" db="EMBL/GenBank/DDBJ databases">
        <title>Haplotype-resolved chromosome-level genome assembly of Huyou (Citrus changshanensis).</title>
        <authorList>
            <person name="Miao C."/>
            <person name="Chen W."/>
            <person name="Wu Y."/>
            <person name="Wang L."/>
            <person name="Zhao S."/>
            <person name="Grierson D."/>
            <person name="Xu C."/>
            <person name="Chen K."/>
        </authorList>
    </citation>
    <scope>NUCLEOTIDE SEQUENCE [LARGE SCALE GENOMIC DNA]</scope>
    <source>
        <strain evidence="3">01-14</strain>
        <tissue evidence="3">Leaf</tissue>
    </source>
</reference>
<dbReference type="PANTHER" id="PTHR11926:SF1553">
    <property type="entry name" value="GLYCOSYLTRANSFERASE"/>
    <property type="match status" value="1"/>
</dbReference>
<dbReference type="SUPFAM" id="SSF53756">
    <property type="entry name" value="UDP-Glycosyltransferase/glycogen phosphorylase"/>
    <property type="match status" value="1"/>
</dbReference>
<gene>
    <name evidence="3" type="ORF">WN944_009038</name>
</gene>
<keyword evidence="2" id="KW-0328">Glycosyltransferase</keyword>
<accession>A0AAP0MTQ0</accession>
<proteinExistence type="inferred from homology"/>
<keyword evidence="2" id="KW-0808">Transferase</keyword>
<comment type="similarity">
    <text evidence="1">Belongs to the UDP-glycosyltransferase family.</text>
</comment>
<keyword evidence="4" id="KW-1185">Reference proteome</keyword>